<name>A0A6A8PZU2_METHO</name>
<organism evidence="1">
    <name type="scientific">Metamycoplasma hominis</name>
    <name type="common">Mycoplasma hominis</name>
    <dbReference type="NCBI Taxonomy" id="2098"/>
    <lineage>
        <taxon>Bacteria</taxon>
        <taxon>Bacillati</taxon>
        <taxon>Mycoplasmatota</taxon>
        <taxon>Mycoplasmoidales</taxon>
        <taxon>Metamycoplasmataceae</taxon>
        <taxon>Metamycoplasma</taxon>
    </lineage>
</organism>
<proteinExistence type="predicted"/>
<comment type="caution">
    <text evidence="1">The sequence shown here is derived from an EMBL/GenBank/DDBJ whole genome shotgun (WGS) entry which is preliminary data.</text>
</comment>
<gene>
    <name evidence="1" type="ORF">GLX26_00345</name>
</gene>
<dbReference type="AlphaFoldDB" id="A0A6A8PZU2"/>
<dbReference type="RefSeq" id="WP_044329478.1">
    <property type="nucleotide sequence ID" value="NZ_CP009677.1"/>
</dbReference>
<evidence type="ECO:0000313" key="1">
    <source>
        <dbReference type="EMBL" id="MTH75571.1"/>
    </source>
</evidence>
<protein>
    <submittedName>
        <fullName evidence="1">Uncharacterized protein</fullName>
    </submittedName>
</protein>
<reference evidence="1" key="1">
    <citation type="submission" date="2019-11" db="EMBL/GenBank/DDBJ databases">
        <title>Draft genome sequence of Mycoplasma hominis strain MH-1.</title>
        <authorList>
            <person name="Ruan Z."/>
            <person name="Zhang J."/>
            <person name="Xie X."/>
        </authorList>
    </citation>
    <scope>NUCLEOTIDE SEQUENCE</scope>
    <source>
        <strain evidence="1">MH-1</strain>
    </source>
</reference>
<accession>A0A6A8PZU2</accession>
<dbReference type="EMBL" id="WMLC01000003">
    <property type="protein sequence ID" value="MTH75571.1"/>
    <property type="molecule type" value="Genomic_DNA"/>
</dbReference>
<sequence>MSRRQILDTGGSMEKYKIDKEKKQHDLYKYWIPFYYLYFIAKTRLICEFKENIFKEEKKDCTK</sequence>